<feature type="region of interest" description="Disordered" evidence="1">
    <location>
        <begin position="216"/>
        <end position="248"/>
    </location>
</feature>
<dbReference type="Proteomes" id="UP000663881">
    <property type="component" value="Unassembled WGS sequence"/>
</dbReference>
<evidence type="ECO:0000313" key="7">
    <source>
        <dbReference type="EMBL" id="CAF3480070.1"/>
    </source>
</evidence>
<dbReference type="EMBL" id="CAJNOI010000046">
    <property type="protein sequence ID" value="CAF0932384.1"/>
    <property type="molecule type" value="Genomic_DNA"/>
</dbReference>
<feature type="compositionally biased region" description="Low complexity" evidence="1">
    <location>
        <begin position="239"/>
        <end position="248"/>
    </location>
</feature>
<evidence type="ECO:0000256" key="2">
    <source>
        <dbReference type="SAM" id="Phobius"/>
    </source>
</evidence>
<keyword evidence="2" id="KW-0812">Transmembrane</keyword>
<feature type="transmembrane region" description="Helical" evidence="2">
    <location>
        <begin position="39"/>
        <end position="63"/>
    </location>
</feature>
<evidence type="ECO:0000313" key="5">
    <source>
        <dbReference type="EMBL" id="CAF1088959.1"/>
    </source>
</evidence>
<accession>A0A818FVZ1</accession>
<feature type="compositionally biased region" description="Low complexity" evidence="1">
    <location>
        <begin position="216"/>
        <end position="232"/>
    </location>
</feature>
<feature type="region of interest" description="Disordered" evidence="1">
    <location>
        <begin position="1"/>
        <end position="23"/>
    </location>
</feature>
<reference evidence="7" key="1">
    <citation type="submission" date="2021-02" db="EMBL/GenBank/DDBJ databases">
        <authorList>
            <person name="Nowell W R."/>
        </authorList>
    </citation>
    <scope>NUCLEOTIDE SEQUENCE</scope>
</reference>
<sequence>MSSTVTTEHPSSANKTTQTNIEQSTDDLSNLVDGRNKPLVIILAVTLPTLALIGILILIIVCYRRRHATIWLKKIEHSSRLQAIVVNLSSTPIQPDYSEKKSSLSYRQITQPRTETIVYNRLSTPPTPVFVKSFNHLKSSTEGETNKAFDEYLIKNDQQPVLRATLQQTSNHGQNTTSLHTDFPMSLQAPVRTITSVFVDAIATHRLSLHINANNTSSSSLETTTTTTTHNNNNHRHSAASSSLSNTSQTVLLFSQRTEL</sequence>
<dbReference type="EMBL" id="CAJNON010000193">
    <property type="protein sequence ID" value="CAF1088028.1"/>
    <property type="molecule type" value="Genomic_DNA"/>
</dbReference>
<evidence type="ECO:0000313" key="6">
    <source>
        <dbReference type="EMBL" id="CAF1098868.1"/>
    </source>
</evidence>
<name>A0A818FVZ1_9BILA</name>
<dbReference type="Proteomes" id="UP000663891">
    <property type="component" value="Unassembled WGS sequence"/>
</dbReference>
<dbReference type="Proteomes" id="UP000663877">
    <property type="component" value="Unassembled WGS sequence"/>
</dbReference>
<keyword evidence="8" id="KW-1185">Reference proteome</keyword>
<dbReference type="EMBL" id="CAJNOM010000126">
    <property type="protein sequence ID" value="CAF1098868.1"/>
    <property type="molecule type" value="Genomic_DNA"/>
</dbReference>
<evidence type="ECO:0000313" key="3">
    <source>
        <dbReference type="EMBL" id="CAF0932384.1"/>
    </source>
</evidence>
<dbReference type="EMBL" id="CAJNOM010000121">
    <property type="protein sequence ID" value="CAF1088959.1"/>
    <property type="molecule type" value="Genomic_DNA"/>
</dbReference>
<keyword evidence="2" id="KW-1133">Transmembrane helix</keyword>
<proteinExistence type="predicted"/>
<protein>
    <submittedName>
        <fullName evidence="7">Uncharacterized protein</fullName>
    </submittedName>
</protein>
<keyword evidence="2" id="KW-0472">Membrane</keyword>
<comment type="caution">
    <text evidence="7">The sequence shown here is derived from an EMBL/GenBank/DDBJ whole genome shotgun (WGS) entry which is preliminary data.</text>
</comment>
<evidence type="ECO:0000313" key="9">
    <source>
        <dbReference type="Proteomes" id="UP000663881"/>
    </source>
</evidence>
<gene>
    <name evidence="3" type="ORF">BJG266_LOCUS12167</name>
    <name evidence="7" type="ORF">OKA104_LOCUS256</name>
    <name evidence="5" type="ORF">QVE165_LOCUS19653</name>
    <name evidence="6" type="ORF">QVE165_LOCUS20183</name>
    <name evidence="4" type="ORF">VCS650_LOCUS19398</name>
</gene>
<evidence type="ECO:0000256" key="1">
    <source>
        <dbReference type="SAM" id="MobiDB-lite"/>
    </source>
</evidence>
<evidence type="ECO:0000313" key="4">
    <source>
        <dbReference type="EMBL" id="CAF1088028.1"/>
    </source>
</evidence>
<dbReference type="Proteomes" id="UP000663832">
    <property type="component" value="Unassembled WGS sequence"/>
</dbReference>
<dbReference type="EMBL" id="CAJOAY010000005">
    <property type="protein sequence ID" value="CAF3480070.1"/>
    <property type="molecule type" value="Genomic_DNA"/>
</dbReference>
<organism evidence="7 9">
    <name type="scientific">Adineta steineri</name>
    <dbReference type="NCBI Taxonomy" id="433720"/>
    <lineage>
        <taxon>Eukaryota</taxon>
        <taxon>Metazoa</taxon>
        <taxon>Spiralia</taxon>
        <taxon>Gnathifera</taxon>
        <taxon>Rotifera</taxon>
        <taxon>Eurotatoria</taxon>
        <taxon>Bdelloidea</taxon>
        <taxon>Adinetida</taxon>
        <taxon>Adinetidae</taxon>
        <taxon>Adineta</taxon>
    </lineage>
</organism>
<evidence type="ECO:0000313" key="8">
    <source>
        <dbReference type="Proteomes" id="UP000663832"/>
    </source>
</evidence>
<dbReference type="AlphaFoldDB" id="A0A818FVZ1"/>
<dbReference type="OrthoDB" id="10028831at2759"/>